<comment type="subcellular location">
    <subcellularLocation>
        <location evidence="2">Cytoplasm</location>
    </subcellularLocation>
    <subcellularLocation>
        <location evidence="1">Nucleus</location>
    </subcellularLocation>
</comment>
<accession>A0A9D3STD1</accession>
<dbReference type="InterPro" id="IPR002475">
    <property type="entry name" value="Bcl2-like"/>
</dbReference>
<dbReference type="GO" id="GO:0001836">
    <property type="term" value="P:release of cytochrome c from mitochondria"/>
    <property type="evidence" value="ECO:0007669"/>
    <property type="project" value="TreeGrafter"/>
</dbReference>
<dbReference type="InterPro" id="IPR013281">
    <property type="entry name" value="Apop_reg_Mc1"/>
</dbReference>
<keyword evidence="9" id="KW-1185">Reference proteome</keyword>
<dbReference type="GO" id="GO:0042981">
    <property type="term" value="P:regulation of apoptotic process"/>
    <property type="evidence" value="ECO:0007669"/>
    <property type="project" value="InterPro"/>
</dbReference>
<dbReference type="CDD" id="cd06845">
    <property type="entry name" value="Bcl-2_like"/>
    <property type="match status" value="1"/>
</dbReference>
<reference evidence="8 9" key="1">
    <citation type="submission" date="2021-06" db="EMBL/GenBank/DDBJ databases">
        <title>Chromosome-level genome assembly of the red-tail catfish (Hemibagrus wyckioides).</title>
        <authorList>
            <person name="Shao F."/>
        </authorList>
    </citation>
    <scope>NUCLEOTIDE SEQUENCE [LARGE SCALE GENOMIC DNA]</scope>
    <source>
        <strain evidence="8">EC202008001</strain>
        <tissue evidence="8">Blood</tissue>
    </source>
</reference>
<dbReference type="PRINTS" id="PR01866">
    <property type="entry name" value="APOPREGMCL1"/>
</dbReference>
<dbReference type="PROSITE" id="PS50062">
    <property type="entry name" value="BCL2_FAMILY"/>
    <property type="match status" value="1"/>
</dbReference>
<keyword evidence="6" id="KW-0539">Nucleus</keyword>
<dbReference type="GO" id="GO:0005634">
    <property type="term" value="C:nucleus"/>
    <property type="evidence" value="ECO:0007669"/>
    <property type="project" value="UniProtKB-SubCell"/>
</dbReference>
<dbReference type="SUPFAM" id="SSF56854">
    <property type="entry name" value="Bcl-2 inhibitors of programmed cell death"/>
    <property type="match status" value="1"/>
</dbReference>
<evidence type="ECO:0000256" key="5">
    <source>
        <dbReference type="ARBA" id="ARBA00022703"/>
    </source>
</evidence>
<comment type="caution">
    <text evidence="8">The sequence shown here is derived from an EMBL/GenBank/DDBJ whole genome shotgun (WGS) entry which is preliminary data.</text>
</comment>
<evidence type="ECO:0000256" key="2">
    <source>
        <dbReference type="ARBA" id="ARBA00004496"/>
    </source>
</evidence>
<organism evidence="8 9">
    <name type="scientific">Hemibagrus wyckioides</name>
    <dbReference type="NCBI Taxonomy" id="337641"/>
    <lineage>
        <taxon>Eukaryota</taxon>
        <taxon>Metazoa</taxon>
        <taxon>Chordata</taxon>
        <taxon>Craniata</taxon>
        <taxon>Vertebrata</taxon>
        <taxon>Euteleostomi</taxon>
        <taxon>Actinopterygii</taxon>
        <taxon>Neopterygii</taxon>
        <taxon>Teleostei</taxon>
        <taxon>Ostariophysi</taxon>
        <taxon>Siluriformes</taxon>
        <taxon>Bagridae</taxon>
        <taxon>Hemibagrus</taxon>
    </lineage>
</organism>
<dbReference type="InterPro" id="IPR036834">
    <property type="entry name" value="Bcl-2-like_sf"/>
</dbReference>
<comment type="similarity">
    <text evidence="3">Belongs to the Bcl-2 family.</text>
</comment>
<dbReference type="Gene3D" id="1.10.437.10">
    <property type="entry name" value="Blc2-like"/>
    <property type="match status" value="1"/>
</dbReference>
<dbReference type="GO" id="GO:0015267">
    <property type="term" value="F:channel activity"/>
    <property type="evidence" value="ECO:0007669"/>
    <property type="project" value="TreeGrafter"/>
</dbReference>
<dbReference type="InterPro" id="IPR046371">
    <property type="entry name" value="Bcl-2_BH1-3"/>
</dbReference>
<dbReference type="InterPro" id="IPR026298">
    <property type="entry name" value="Bcl-2_fam"/>
</dbReference>
<sequence>MFRSKDLHLPVANVQSYKEKPFAVVSPIQRPALNFGISTENLRGHGSLPTSPESDSDEVPGVGCFLEHDTREIIADFFFLVTSSPRLCERHTKVLQTMKRVVDDLMVKHRIVYKGMLVKLNLDERGEDMSVISTVAKELFSDGITNWGRIASLLAFAAVVARYEKESGRGSCVGLVADEISSYLMSNQKEWLLKNKSWNGFVEFFHIPDPESSVRTALTTFVTVAGIGAVLAYMTR</sequence>
<evidence type="ECO:0000256" key="4">
    <source>
        <dbReference type="ARBA" id="ARBA00022490"/>
    </source>
</evidence>
<dbReference type="FunFam" id="1.10.437.10:FF:000017">
    <property type="entry name" value="MCL1, BCL2 family apoptosis regulator"/>
    <property type="match status" value="1"/>
</dbReference>
<dbReference type="AlphaFoldDB" id="A0A9D3STD1"/>
<gene>
    <name evidence="8" type="ORF">KOW79_000700</name>
</gene>
<protein>
    <recommendedName>
        <fullName evidence="7">Bcl-2 Bcl-2 homology region 1-3 domain-containing protein</fullName>
    </recommendedName>
</protein>
<dbReference type="PANTHER" id="PTHR11256">
    <property type="entry name" value="BCL-2 RELATED"/>
    <property type="match status" value="1"/>
</dbReference>
<keyword evidence="5" id="KW-0053">Apoptosis</keyword>
<evidence type="ECO:0000256" key="1">
    <source>
        <dbReference type="ARBA" id="ARBA00004123"/>
    </source>
</evidence>
<dbReference type="Pfam" id="PF00452">
    <property type="entry name" value="Bcl-2"/>
    <property type="match status" value="1"/>
</dbReference>
<dbReference type="GO" id="GO:0005741">
    <property type="term" value="C:mitochondrial outer membrane"/>
    <property type="evidence" value="ECO:0007669"/>
    <property type="project" value="TreeGrafter"/>
</dbReference>
<evidence type="ECO:0000313" key="8">
    <source>
        <dbReference type="EMBL" id="KAG7336007.1"/>
    </source>
</evidence>
<evidence type="ECO:0000256" key="6">
    <source>
        <dbReference type="ARBA" id="ARBA00023242"/>
    </source>
</evidence>
<evidence type="ECO:0000313" key="9">
    <source>
        <dbReference type="Proteomes" id="UP000824219"/>
    </source>
</evidence>
<dbReference type="PRINTS" id="PR01862">
    <property type="entry name" value="BCL2FAMILY"/>
</dbReference>
<feature type="domain" description="Bcl-2 Bcl-2 homology region 1-3" evidence="7">
    <location>
        <begin position="98"/>
        <end position="198"/>
    </location>
</feature>
<dbReference type="GO" id="GO:0097192">
    <property type="term" value="P:extrinsic apoptotic signaling pathway in absence of ligand"/>
    <property type="evidence" value="ECO:0007669"/>
    <property type="project" value="TreeGrafter"/>
</dbReference>
<dbReference type="SMART" id="SM00337">
    <property type="entry name" value="BCL"/>
    <property type="match status" value="1"/>
</dbReference>
<dbReference type="Proteomes" id="UP000824219">
    <property type="component" value="Linkage Group LG01"/>
</dbReference>
<dbReference type="GO" id="GO:0008053">
    <property type="term" value="P:mitochondrial fusion"/>
    <property type="evidence" value="ECO:0007669"/>
    <property type="project" value="TreeGrafter"/>
</dbReference>
<evidence type="ECO:0000259" key="7">
    <source>
        <dbReference type="SMART" id="SM00337"/>
    </source>
</evidence>
<keyword evidence="4" id="KW-0963">Cytoplasm</keyword>
<proteinExistence type="inferred from homology"/>
<evidence type="ECO:0000256" key="3">
    <source>
        <dbReference type="ARBA" id="ARBA00009458"/>
    </source>
</evidence>
<dbReference type="OrthoDB" id="8932147at2759"/>
<dbReference type="EMBL" id="JAHKSW010000001">
    <property type="protein sequence ID" value="KAG7336007.1"/>
    <property type="molecule type" value="Genomic_DNA"/>
</dbReference>
<dbReference type="PANTHER" id="PTHR11256:SF46">
    <property type="entry name" value="INDUCED MYELOID LEUKEMIA CELL DIFFERENTIATION PROTEIN MCL-1"/>
    <property type="match status" value="1"/>
</dbReference>
<name>A0A9D3STD1_9TELE</name>
<dbReference type="GO" id="GO:0051400">
    <property type="term" value="F:BH domain binding"/>
    <property type="evidence" value="ECO:0007669"/>
    <property type="project" value="TreeGrafter"/>
</dbReference>
<dbReference type="GO" id="GO:0008630">
    <property type="term" value="P:intrinsic apoptotic signaling pathway in response to DNA damage"/>
    <property type="evidence" value="ECO:0007669"/>
    <property type="project" value="TreeGrafter"/>
</dbReference>